<feature type="compositionally biased region" description="Basic and acidic residues" evidence="1">
    <location>
        <begin position="366"/>
        <end position="378"/>
    </location>
</feature>
<feature type="region of interest" description="Disordered" evidence="1">
    <location>
        <begin position="1"/>
        <end position="33"/>
    </location>
</feature>
<sequence length="504" mass="54214">MATPLSSDSIAGSTAGSTTGAATDANAESTAGAAVNGSQDLGAGLLAILDDFDLNPPMDALEEILSQDGNVFEEDELMADLGVGSSGLSEYDPMVGNSSGSVGLAAAAVSSGGAWEASEAASFESALRALRKENARLLQVVASAPMAKERQDALQRKPSSAVRGASLALNRRDLPKFQLASSDVRAFPNEEVFESVEHYLTTSENILNSSSMDLETQWSKLLPLCMPHGDRTWFDKTLLKCSSWSAAKVVFARRFGSAVVTRRNTDLVFTMVMKPTESIMDYSCRFQQAVYNAGLQLDEPRIADRFMASPILPVQTAVRITLVRGQEDAESWTVDRITQVARDVLGDDNRFYAHATALLPGGVSESAERSVHDQERRGYQPRGSSLSGRRNHDKSKRPERGGVAKKYHCEQHGPKETHGSKDCQFLKFKKARAEGKCVKCWKPFERGHDCGAARRPPGVGPSNTAVNREVFATSVVPTSEESSESSSVGANTDDASNADARLGL</sequence>
<reference evidence="2 3" key="1">
    <citation type="submission" date="2015-06" db="EMBL/GenBank/DDBJ databases">
        <title>Expansion of signal transduction pathways in fungi by whole-genome duplication.</title>
        <authorList>
            <consortium name="DOE Joint Genome Institute"/>
            <person name="Corrochano L.M."/>
            <person name="Kuo A."/>
            <person name="Marcet-Houben M."/>
            <person name="Polaino S."/>
            <person name="Salamov A."/>
            <person name="Villalobos J.M."/>
            <person name="Alvarez M.I."/>
            <person name="Avalos J."/>
            <person name="Benito E.P."/>
            <person name="Benoit I."/>
            <person name="Burger G."/>
            <person name="Camino L.P."/>
            <person name="Canovas D."/>
            <person name="Cerda-Olmedo E."/>
            <person name="Cheng J.-F."/>
            <person name="Dominguez A."/>
            <person name="Elias M."/>
            <person name="Eslava A.P."/>
            <person name="Glaser F."/>
            <person name="Grimwood J."/>
            <person name="Gutierrez G."/>
            <person name="Heitman J."/>
            <person name="Henrissat B."/>
            <person name="Iturriaga E.A."/>
            <person name="Lang B.F."/>
            <person name="Lavin J.L."/>
            <person name="Lee S."/>
            <person name="Li W."/>
            <person name="Lindquist E."/>
            <person name="Lopez-Garcia S."/>
            <person name="Luque E.M."/>
            <person name="Marcos A.T."/>
            <person name="Martin J."/>
            <person name="Mccluskey K."/>
            <person name="Medina H.R."/>
            <person name="Miralles-Duran A."/>
            <person name="Miyazaki A."/>
            <person name="Munoz-Torres E."/>
            <person name="Oguiza J.A."/>
            <person name="Ohm R."/>
            <person name="Olmedo M."/>
            <person name="Orejas M."/>
            <person name="Ortiz-Castellanos L."/>
            <person name="Pisabarro A.G."/>
            <person name="Rodriguez-Romero J."/>
            <person name="Ruiz-Herrera J."/>
            <person name="Ruiz-Vazquez R."/>
            <person name="Sanz C."/>
            <person name="Schackwitz W."/>
            <person name="Schmutz J."/>
            <person name="Shahriari M."/>
            <person name="Shelest E."/>
            <person name="Silva-Franco F."/>
            <person name="Soanes D."/>
            <person name="Syed K."/>
            <person name="Tagua V.G."/>
            <person name="Talbot N.J."/>
            <person name="Thon M."/>
            <person name="De Vries R.P."/>
            <person name="Wiebenga A."/>
            <person name="Yadav J.S."/>
            <person name="Braun E.L."/>
            <person name="Baker S."/>
            <person name="Garre V."/>
            <person name="Horwitz B."/>
            <person name="Torres-Martinez S."/>
            <person name="Idnurm A."/>
            <person name="Herrera-Estrella A."/>
            <person name="Gabaldon T."/>
            <person name="Grigoriev I.V."/>
        </authorList>
    </citation>
    <scope>NUCLEOTIDE SEQUENCE [LARGE SCALE GENOMIC DNA]</scope>
    <source>
        <strain evidence="2 3">CBS 277.49</strain>
    </source>
</reference>
<gene>
    <name evidence="2" type="ORF">MUCCIDRAFT_111556</name>
</gene>
<evidence type="ECO:0008006" key="4">
    <source>
        <dbReference type="Google" id="ProtNLM"/>
    </source>
</evidence>
<feature type="compositionally biased region" description="Basic and acidic residues" evidence="1">
    <location>
        <begin position="396"/>
        <end position="420"/>
    </location>
</feature>
<evidence type="ECO:0000313" key="3">
    <source>
        <dbReference type="Proteomes" id="UP000077051"/>
    </source>
</evidence>
<evidence type="ECO:0000256" key="1">
    <source>
        <dbReference type="SAM" id="MobiDB-lite"/>
    </source>
</evidence>
<keyword evidence="3" id="KW-1185">Reference proteome</keyword>
<accession>A0A162T670</accession>
<feature type="region of interest" description="Disordered" evidence="1">
    <location>
        <begin position="474"/>
        <end position="504"/>
    </location>
</feature>
<proteinExistence type="predicted"/>
<name>A0A162T670_MUCCL</name>
<dbReference type="Proteomes" id="UP000077051">
    <property type="component" value="Unassembled WGS sequence"/>
</dbReference>
<dbReference type="AlphaFoldDB" id="A0A162T670"/>
<dbReference type="STRING" id="747725.A0A162T670"/>
<evidence type="ECO:0000313" key="2">
    <source>
        <dbReference type="EMBL" id="OAD02192.1"/>
    </source>
</evidence>
<protein>
    <recommendedName>
        <fullName evidence="4">Retrotransposon gag domain-containing protein</fullName>
    </recommendedName>
</protein>
<comment type="caution">
    <text evidence="2">The sequence shown here is derived from an EMBL/GenBank/DDBJ whole genome shotgun (WGS) entry which is preliminary data.</text>
</comment>
<organism evidence="2 3">
    <name type="scientific">Mucor lusitanicus CBS 277.49</name>
    <dbReference type="NCBI Taxonomy" id="747725"/>
    <lineage>
        <taxon>Eukaryota</taxon>
        <taxon>Fungi</taxon>
        <taxon>Fungi incertae sedis</taxon>
        <taxon>Mucoromycota</taxon>
        <taxon>Mucoromycotina</taxon>
        <taxon>Mucoromycetes</taxon>
        <taxon>Mucorales</taxon>
        <taxon>Mucorineae</taxon>
        <taxon>Mucoraceae</taxon>
        <taxon>Mucor</taxon>
    </lineage>
</organism>
<feature type="compositionally biased region" description="Low complexity" evidence="1">
    <location>
        <begin position="1"/>
        <end position="25"/>
    </location>
</feature>
<dbReference type="OrthoDB" id="2289373at2759"/>
<feature type="region of interest" description="Disordered" evidence="1">
    <location>
        <begin position="363"/>
        <end position="420"/>
    </location>
</feature>
<dbReference type="VEuPathDB" id="FungiDB:MUCCIDRAFT_111556"/>
<dbReference type="EMBL" id="AMYB01000005">
    <property type="protein sequence ID" value="OAD02192.1"/>
    <property type="molecule type" value="Genomic_DNA"/>
</dbReference>